<reference evidence="3" key="2">
    <citation type="submission" date="2017-02" db="EMBL/GenBank/DDBJ databases">
        <title>Sunflower complete genome.</title>
        <authorList>
            <person name="Langlade N."/>
            <person name="Munos S."/>
        </authorList>
    </citation>
    <scope>NUCLEOTIDE SEQUENCE [LARGE SCALE GENOMIC DNA]</scope>
    <source>
        <tissue evidence="3">Leaves</tissue>
    </source>
</reference>
<dbReference type="InterPro" id="IPR040358">
    <property type="entry name" value="At4g22758-like"/>
</dbReference>
<dbReference type="Gramene" id="mRNA:HanXRQr2_Chr17g0802141">
    <property type="protein sequence ID" value="mRNA:HanXRQr2_Chr17g0802141"/>
    <property type="gene ID" value="HanXRQr2_Chr17g0802141"/>
</dbReference>
<dbReference type="EMBL" id="MNCJ02000332">
    <property type="protein sequence ID" value="KAF5755379.1"/>
    <property type="molecule type" value="Genomic_DNA"/>
</dbReference>
<sequence>MFLVSQGYNKEAKVAIKVTVEGRVGPIRALVKLGSSVDETIKLVMNKYNEERRFPRLDQDDMTSFELHDSYFSLQCFDKSNMIGEIGSRSFYMRKSVSNNGDMSSNTSNGSEIVVAEAEEAPYASSSIFFTSFIHEGLRKVIKRMCKIRRFLGCFGG</sequence>
<protein>
    <recommendedName>
        <fullName evidence="1">DUF7054 domain-containing protein</fullName>
    </recommendedName>
</protein>
<name>A0A251RPH5_HELAN</name>
<dbReference type="InParanoid" id="A0A251RPH5"/>
<feature type="domain" description="DUF7054" evidence="1">
    <location>
        <begin position="10"/>
        <end position="94"/>
    </location>
</feature>
<dbReference type="Pfam" id="PF23156">
    <property type="entry name" value="DUF7054"/>
    <property type="match status" value="1"/>
</dbReference>
<dbReference type="InterPro" id="IPR055482">
    <property type="entry name" value="DUF7054"/>
</dbReference>
<dbReference type="OMA" id="RMCKIRR"/>
<proteinExistence type="predicted"/>
<dbReference type="PANTHER" id="PTHR33270">
    <property type="entry name" value="BNAC05G50380D PROTEIN"/>
    <property type="match status" value="1"/>
</dbReference>
<evidence type="ECO:0000313" key="2">
    <source>
        <dbReference type="EMBL" id="KAF5755379.1"/>
    </source>
</evidence>
<keyword evidence="4" id="KW-1185">Reference proteome</keyword>
<reference evidence="2" key="3">
    <citation type="submission" date="2020-06" db="EMBL/GenBank/DDBJ databases">
        <title>Helianthus annuus Genome sequencing and assembly Release 2.</title>
        <authorList>
            <person name="Gouzy J."/>
            <person name="Langlade N."/>
            <person name="Munos S."/>
        </authorList>
    </citation>
    <scope>NUCLEOTIDE SEQUENCE</scope>
    <source>
        <tissue evidence="2">Leaves</tissue>
    </source>
</reference>
<reference evidence="2 4" key="1">
    <citation type="journal article" date="2017" name="Nature">
        <title>The sunflower genome provides insights into oil metabolism, flowering and Asterid evolution.</title>
        <authorList>
            <person name="Badouin H."/>
            <person name="Gouzy J."/>
            <person name="Grassa C.J."/>
            <person name="Murat F."/>
            <person name="Staton S.E."/>
            <person name="Cottret L."/>
            <person name="Lelandais-Briere C."/>
            <person name="Owens G.L."/>
            <person name="Carrere S."/>
            <person name="Mayjonade B."/>
            <person name="Legrand L."/>
            <person name="Gill N."/>
            <person name="Kane N.C."/>
            <person name="Bowers J.E."/>
            <person name="Hubner S."/>
            <person name="Bellec A."/>
            <person name="Berard A."/>
            <person name="Berges H."/>
            <person name="Blanchet N."/>
            <person name="Boniface M.C."/>
            <person name="Brunel D."/>
            <person name="Catrice O."/>
            <person name="Chaidir N."/>
            <person name="Claudel C."/>
            <person name="Donnadieu C."/>
            <person name="Faraut T."/>
            <person name="Fievet G."/>
            <person name="Helmstetter N."/>
            <person name="King M."/>
            <person name="Knapp S.J."/>
            <person name="Lai Z."/>
            <person name="Le Paslier M.C."/>
            <person name="Lippi Y."/>
            <person name="Lorenzon L."/>
            <person name="Mandel J.R."/>
            <person name="Marage G."/>
            <person name="Marchand G."/>
            <person name="Marquand E."/>
            <person name="Bret-Mestries E."/>
            <person name="Morien E."/>
            <person name="Nambeesan S."/>
            <person name="Nguyen T."/>
            <person name="Pegot-Espagnet P."/>
            <person name="Pouilly N."/>
            <person name="Raftis F."/>
            <person name="Sallet E."/>
            <person name="Schiex T."/>
            <person name="Thomas J."/>
            <person name="Vandecasteele C."/>
            <person name="Vares D."/>
            <person name="Vear F."/>
            <person name="Vautrin S."/>
            <person name="Crespi M."/>
            <person name="Mangin B."/>
            <person name="Burke J.M."/>
            <person name="Salse J."/>
            <person name="Munos S."/>
            <person name="Vincourt P."/>
            <person name="Rieseberg L.H."/>
            <person name="Langlade N.B."/>
        </authorList>
    </citation>
    <scope>NUCLEOTIDE SEQUENCE [LARGE SCALE GENOMIC DNA]</scope>
    <source>
        <strain evidence="4">cv. SF193</strain>
        <tissue evidence="2">Leaves</tissue>
    </source>
</reference>
<dbReference type="EMBL" id="CM007906">
    <property type="protein sequence ID" value="OTF86408.1"/>
    <property type="molecule type" value="Genomic_DNA"/>
</dbReference>
<dbReference type="PANTHER" id="PTHR33270:SF53">
    <property type="match status" value="1"/>
</dbReference>
<dbReference type="AlphaFoldDB" id="A0A251RPH5"/>
<dbReference type="Proteomes" id="UP000215914">
    <property type="component" value="Chromosome 17"/>
</dbReference>
<organism evidence="3 4">
    <name type="scientific">Helianthus annuus</name>
    <name type="common">Common sunflower</name>
    <dbReference type="NCBI Taxonomy" id="4232"/>
    <lineage>
        <taxon>Eukaryota</taxon>
        <taxon>Viridiplantae</taxon>
        <taxon>Streptophyta</taxon>
        <taxon>Embryophyta</taxon>
        <taxon>Tracheophyta</taxon>
        <taxon>Spermatophyta</taxon>
        <taxon>Magnoliopsida</taxon>
        <taxon>eudicotyledons</taxon>
        <taxon>Gunneridae</taxon>
        <taxon>Pentapetalae</taxon>
        <taxon>asterids</taxon>
        <taxon>campanulids</taxon>
        <taxon>Asterales</taxon>
        <taxon>Asteraceae</taxon>
        <taxon>Asteroideae</taxon>
        <taxon>Heliantheae alliance</taxon>
        <taxon>Heliantheae</taxon>
        <taxon>Helianthus</taxon>
    </lineage>
</organism>
<evidence type="ECO:0000313" key="4">
    <source>
        <dbReference type="Proteomes" id="UP000215914"/>
    </source>
</evidence>
<evidence type="ECO:0000259" key="1">
    <source>
        <dbReference type="Pfam" id="PF23156"/>
    </source>
</evidence>
<dbReference type="FunCoup" id="A0A251RPH5">
    <property type="interactions" value="597"/>
</dbReference>
<evidence type="ECO:0000313" key="3">
    <source>
        <dbReference type="EMBL" id="OTF86408.1"/>
    </source>
</evidence>
<accession>A0A251RPH5</accession>
<gene>
    <name evidence="3" type="ORF">HannXRQ_Chr17g0550471</name>
    <name evidence="2" type="ORF">HanXRQr2_Chr17g0802141</name>
</gene>